<evidence type="ECO:0000256" key="3">
    <source>
        <dbReference type="PROSITE-ProRule" id="PRU00221"/>
    </source>
</evidence>
<evidence type="ECO:0000256" key="4">
    <source>
        <dbReference type="SAM" id="SignalP"/>
    </source>
</evidence>
<keyword evidence="2" id="KW-0677">Repeat</keyword>
<dbReference type="EMBL" id="QKRX01000015">
    <property type="protein sequence ID" value="RAU16893.1"/>
    <property type="molecule type" value="Genomic_DNA"/>
</dbReference>
<dbReference type="PROSITE" id="PS51257">
    <property type="entry name" value="PROKAR_LIPOPROTEIN"/>
    <property type="match status" value="1"/>
</dbReference>
<dbReference type="Gene3D" id="2.130.10.10">
    <property type="entry name" value="YVTN repeat-like/Quinoprotein amine dehydrogenase"/>
    <property type="match status" value="2"/>
</dbReference>
<dbReference type="Pfam" id="PF00400">
    <property type="entry name" value="WD40"/>
    <property type="match status" value="3"/>
</dbReference>
<dbReference type="PANTHER" id="PTHR44019">
    <property type="entry name" value="WD REPEAT-CONTAINING PROTEIN 55"/>
    <property type="match status" value="1"/>
</dbReference>
<dbReference type="OrthoDB" id="6192037at2"/>
<dbReference type="PROSITE" id="PS50294">
    <property type="entry name" value="WD_REPEATS_REGION"/>
    <property type="match status" value="1"/>
</dbReference>
<protein>
    <submittedName>
        <fullName evidence="5">Uncharacterized protein</fullName>
    </submittedName>
</protein>
<dbReference type="InterPro" id="IPR015943">
    <property type="entry name" value="WD40/YVTN_repeat-like_dom_sf"/>
</dbReference>
<keyword evidence="4" id="KW-0732">Signal</keyword>
<dbReference type="InterPro" id="IPR011047">
    <property type="entry name" value="Quinoprotein_ADH-like_sf"/>
</dbReference>
<feature type="repeat" description="WD" evidence="3">
    <location>
        <begin position="155"/>
        <end position="196"/>
    </location>
</feature>
<dbReference type="AlphaFoldDB" id="A0A364NIL0"/>
<dbReference type="PANTHER" id="PTHR44019:SF8">
    <property type="entry name" value="POC1 CENTRIOLAR PROTEIN HOMOLOG"/>
    <property type="match status" value="1"/>
</dbReference>
<evidence type="ECO:0000256" key="2">
    <source>
        <dbReference type="ARBA" id="ARBA00022737"/>
    </source>
</evidence>
<evidence type="ECO:0000256" key="1">
    <source>
        <dbReference type="ARBA" id="ARBA00022574"/>
    </source>
</evidence>
<dbReference type="InterPro" id="IPR001680">
    <property type="entry name" value="WD40_rpt"/>
</dbReference>
<keyword evidence="1 3" id="KW-0853">WD repeat</keyword>
<dbReference type="PROSITE" id="PS00678">
    <property type="entry name" value="WD_REPEATS_1"/>
    <property type="match status" value="1"/>
</dbReference>
<dbReference type="SUPFAM" id="SSF50998">
    <property type="entry name" value="Quinoprotein alcohol dehydrogenase-like"/>
    <property type="match status" value="1"/>
</dbReference>
<evidence type="ECO:0000313" key="6">
    <source>
        <dbReference type="Proteomes" id="UP000250744"/>
    </source>
</evidence>
<keyword evidence="6" id="KW-1185">Reference proteome</keyword>
<dbReference type="Proteomes" id="UP000250744">
    <property type="component" value="Unassembled WGS sequence"/>
</dbReference>
<dbReference type="RefSeq" id="WP_112160300.1">
    <property type="nucleotide sequence ID" value="NZ_QKRX01000015.1"/>
</dbReference>
<dbReference type="InterPro" id="IPR019775">
    <property type="entry name" value="WD40_repeat_CS"/>
</dbReference>
<feature type="signal peptide" evidence="4">
    <location>
        <begin position="1"/>
        <end position="18"/>
    </location>
</feature>
<dbReference type="SMART" id="SM00320">
    <property type="entry name" value="WD40"/>
    <property type="match status" value="6"/>
</dbReference>
<proteinExistence type="predicted"/>
<feature type="chain" id="PRO_5017024680" evidence="4">
    <location>
        <begin position="19"/>
        <end position="325"/>
    </location>
</feature>
<evidence type="ECO:0000313" key="5">
    <source>
        <dbReference type="EMBL" id="RAU16893.1"/>
    </source>
</evidence>
<comment type="caution">
    <text evidence="5">The sequence shown here is derived from an EMBL/GenBank/DDBJ whole genome shotgun (WGS) entry which is preliminary data.</text>
</comment>
<sequence length="325" mass="35209">MKLGRLLLAASLVSLLSACDSTMGPERWFDATAQGAMSASLSSSGRYAIVGSSDHGGSLWDIRQAERLFDWNHQAEGFSDLVAAGFSPEGEYAVTATTMDLVLWQVSTGEPIWFWSAPGEILDLAVSPNGDFALLGLANHQAVFFDVKQGGIRQTLRHPARVRSVALSADGRFALTGADDYRARFWDLETGNLLSEILLDNIVDSVALSPNAQLAFSSGALSQAVIWDTRNGSLIGSISGNEAFFKRRLTHLAARFSDNGDRLLTGTASGSVFLWDTRDGRQLRHWQIQKRDVYGPVSTGIYDVAFDADSTYIAVGSNGIINILR</sequence>
<gene>
    <name evidence="5" type="ORF">DN062_15990</name>
</gene>
<feature type="repeat" description="WD" evidence="3">
    <location>
        <begin position="256"/>
        <end position="285"/>
    </location>
</feature>
<organism evidence="5 6">
    <name type="scientific">Nitrincola tibetensis</name>
    <dbReference type="NCBI Taxonomy" id="2219697"/>
    <lineage>
        <taxon>Bacteria</taxon>
        <taxon>Pseudomonadati</taxon>
        <taxon>Pseudomonadota</taxon>
        <taxon>Gammaproteobacteria</taxon>
        <taxon>Oceanospirillales</taxon>
        <taxon>Oceanospirillaceae</taxon>
        <taxon>Nitrincola</taxon>
    </lineage>
</organism>
<dbReference type="PROSITE" id="PS50082">
    <property type="entry name" value="WD_REPEATS_2"/>
    <property type="match status" value="2"/>
</dbReference>
<reference evidence="5 6" key="1">
    <citation type="submission" date="2018-06" db="EMBL/GenBank/DDBJ databases">
        <title>Nitrincola tibetense sp. nov., isolated from Lake XuguoCo on Tibetan Plateau.</title>
        <authorList>
            <person name="Xing P."/>
        </authorList>
    </citation>
    <scope>NUCLEOTIDE SEQUENCE [LARGE SCALE GENOMIC DNA]</scope>
    <source>
        <strain evidence="6">xg18</strain>
    </source>
</reference>
<accession>A0A364NIL0</accession>
<dbReference type="InterPro" id="IPR050505">
    <property type="entry name" value="WDR55/POC1"/>
</dbReference>
<name>A0A364NIL0_9GAMM</name>